<protein>
    <submittedName>
        <fullName evidence="2">Uncharacterized protein</fullName>
    </submittedName>
</protein>
<comment type="caution">
    <text evidence="2">The sequence shown here is derived from an EMBL/GenBank/DDBJ whole genome shotgun (WGS) entry which is preliminary data.</text>
</comment>
<evidence type="ECO:0000313" key="3">
    <source>
        <dbReference type="Proteomes" id="UP001054889"/>
    </source>
</evidence>
<organism evidence="2 3">
    <name type="scientific">Eleusine coracana subsp. coracana</name>
    <dbReference type="NCBI Taxonomy" id="191504"/>
    <lineage>
        <taxon>Eukaryota</taxon>
        <taxon>Viridiplantae</taxon>
        <taxon>Streptophyta</taxon>
        <taxon>Embryophyta</taxon>
        <taxon>Tracheophyta</taxon>
        <taxon>Spermatophyta</taxon>
        <taxon>Magnoliopsida</taxon>
        <taxon>Liliopsida</taxon>
        <taxon>Poales</taxon>
        <taxon>Poaceae</taxon>
        <taxon>PACMAD clade</taxon>
        <taxon>Chloridoideae</taxon>
        <taxon>Cynodonteae</taxon>
        <taxon>Eleusininae</taxon>
        <taxon>Eleusine</taxon>
    </lineage>
</organism>
<feature type="compositionally biased region" description="Low complexity" evidence="1">
    <location>
        <begin position="136"/>
        <end position="149"/>
    </location>
</feature>
<sequence length="405" mass="43632">MDPTKQGGAASSKPYSDLDARLLAMRLGDPSSSPVQARNPAPNPLLLPNPQMELALGTATPAARPLLPLAPSPPQEFVPTATFLERPPLENPPQPKPQVLEPTNSLDVRGLQQFQAVRPYWPQSHPQLLGFGVGESSAGATSSGSTFASLNGKHSPRFNASAPPFPPKAPKPSRMSTSAEDFQFQFIPQSHPSMAQSSWTPSSSASQRHPPLGAAAASSARHGNASLDPYASAILAAGNAYQDEPQRWDRVPPAIDRLPWLDEVQRKPADLTLAGMTEHVVHRLAEGGDEERLSVLDAVNRKVHWVMGCRERHVLFLALLRACEGRFYELLDIVMAACTGNGSLMRVATEVQGYVCGLISSVDFAKICGNLFLSVVCHVLVTSNLTVQVEAKEIKALSVVLCRRI</sequence>
<feature type="region of interest" description="Disordered" evidence="1">
    <location>
        <begin position="191"/>
        <end position="220"/>
    </location>
</feature>
<keyword evidence="3" id="KW-1185">Reference proteome</keyword>
<gene>
    <name evidence="2" type="primary">gb18869</name>
    <name evidence="2" type="ORF">PR202_gb18869</name>
</gene>
<feature type="compositionally biased region" description="Low complexity" evidence="1">
    <location>
        <begin position="192"/>
        <end position="207"/>
    </location>
</feature>
<dbReference type="AlphaFoldDB" id="A0AAV5F8I4"/>
<reference evidence="2" key="2">
    <citation type="submission" date="2021-12" db="EMBL/GenBank/DDBJ databases">
        <title>Resequencing data analysis of finger millet.</title>
        <authorList>
            <person name="Hatakeyama M."/>
            <person name="Aluri S."/>
            <person name="Balachadran M.T."/>
            <person name="Sivarajan S.R."/>
            <person name="Poveda L."/>
            <person name="Shimizu-Inatsugi R."/>
            <person name="Schlapbach R."/>
            <person name="Sreeman S.M."/>
            <person name="Shimizu K.K."/>
        </authorList>
    </citation>
    <scope>NUCLEOTIDE SEQUENCE</scope>
</reference>
<name>A0AAV5F8I4_ELECO</name>
<feature type="region of interest" description="Disordered" evidence="1">
    <location>
        <begin position="23"/>
        <end position="49"/>
    </location>
</feature>
<feature type="region of interest" description="Disordered" evidence="1">
    <location>
        <begin position="136"/>
        <end position="176"/>
    </location>
</feature>
<accession>A0AAV5F8I4</accession>
<dbReference type="Proteomes" id="UP001054889">
    <property type="component" value="Unassembled WGS sequence"/>
</dbReference>
<evidence type="ECO:0000256" key="1">
    <source>
        <dbReference type="SAM" id="MobiDB-lite"/>
    </source>
</evidence>
<proteinExistence type="predicted"/>
<reference evidence="2" key="1">
    <citation type="journal article" date="2018" name="DNA Res.">
        <title>Multiple hybrid de novo genome assembly of finger millet, an orphan allotetraploid crop.</title>
        <authorList>
            <person name="Hatakeyama M."/>
            <person name="Aluri S."/>
            <person name="Balachadran M.T."/>
            <person name="Sivarajan S.R."/>
            <person name="Patrignani A."/>
            <person name="Gruter S."/>
            <person name="Poveda L."/>
            <person name="Shimizu-Inatsugi R."/>
            <person name="Baeten J."/>
            <person name="Francoijs K.J."/>
            <person name="Nataraja K.N."/>
            <person name="Reddy Y.A.N."/>
            <person name="Phadnis S."/>
            <person name="Ravikumar R.L."/>
            <person name="Schlapbach R."/>
            <person name="Sreeman S.M."/>
            <person name="Shimizu K.K."/>
        </authorList>
    </citation>
    <scope>NUCLEOTIDE SEQUENCE</scope>
</reference>
<dbReference type="EMBL" id="BQKI01000082">
    <property type="protein sequence ID" value="GJN30556.1"/>
    <property type="molecule type" value="Genomic_DNA"/>
</dbReference>
<evidence type="ECO:0000313" key="2">
    <source>
        <dbReference type="EMBL" id="GJN30556.1"/>
    </source>
</evidence>